<dbReference type="InterPro" id="IPR037171">
    <property type="entry name" value="NagB/RpiA_transferase-like"/>
</dbReference>
<keyword evidence="2" id="KW-0378">Hydrolase</keyword>
<dbReference type="InterPro" id="IPR003737">
    <property type="entry name" value="GlcNAc_PI_deacetylase-related"/>
</dbReference>
<dbReference type="SUPFAM" id="SSF102588">
    <property type="entry name" value="LmbE-like"/>
    <property type="match status" value="1"/>
</dbReference>
<dbReference type="OrthoDB" id="9791139at2"/>
<proteinExistence type="predicted"/>
<dbReference type="Pfam" id="PF02585">
    <property type="entry name" value="PIG-L"/>
    <property type="match status" value="1"/>
</dbReference>
<dbReference type="PANTHER" id="PTHR42892">
    <property type="entry name" value="GLUCOSAMINE-6-PHOSPHATE DEAMINASE-LIKE PROTEIN BT_0258-RELATED"/>
    <property type="match status" value="1"/>
</dbReference>
<dbReference type="Pfam" id="PF01182">
    <property type="entry name" value="Glucosamine_iso"/>
    <property type="match status" value="1"/>
</dbReference>
<dbReference type="AlphaFoldDB" id="A0A5C6C2B9"/>
<dbReference type="SUPFAM" id="SSF100950">
    <property type="entry name" value="NagB/RpiA/CoA transferase-like"/>
    <property type="match status" value="1"/>
</dbReference>
<dbReference type="EMBL" id="SJPT01000010">
    <property type="protein sequence ID" value="TWU17656.1"/>
    <property type="molecule type" value="Genomic_DNA"/>
</dbReference>
<dbReference type="GO" id="GO:0004342">
    <property type="term" value="F:glucosamine-6-phosphate deaminase activity"/>
    <property type="evidence" value="ECO:0007669"/>
    <property type="project" value="UniProtKB-EC"/>
</dbReference>
<comment type="caution">
    <text evidence="2">The sequence shown here is derived from an EMBL/GenBank/DDBJ whole genome shotgun (WGS) entry which is preliminary data.</text>
</comment>
<dbReference type="EC" id="3.5.99.6" evidence="2"/>
<accession>A0A5C6C2B9</accession>
<dbReference type="PANTHER" id="PTHR42892:SF1">
    <property type="entry name" value="GLUCOSAMINE-6-PHOSPHATE ISOMERASE"/>
    <property type="match status" value="1"/>
</dbReference>
<dbReference type="CDD" id="cd01399">
    <property type="entry name" value="GlcN6P_deaminase"/>
    <property type="match status" value="1"/>
</dbReference>
<evidence type="ECO:0000259" key="1">
    <source>
        <dbReference type="Pfam" id="PF01182"/>
    </source>
</evidence>
<sequence>MTETAIINTADNTVREKIPCRVFAKASDASIAAANDIAALIRARAESGQTCVLGLATGSSPTRMYEELVRLHQQESLSFANVVVFSLDEFFPMQPDELQSNSRFLREYLTDHVDIDPSNIHFPDGSIDKQEVAEFCAAYEAKIAAAGGIDIQILGLSRNGHIGCNEPGSERSSRTRMITLDRVTRIDAASNFFGAENVPRHAITMGVGTILESKQIFMLGFGEGKASIIFQAVEQQATPAIPATFLQGHEGAVVFLDEAAASSLTRFETPWLVSQITWDNATTRRAVISLATRLGKAILKLTEADYNEAGFQDLLANHGSAYDINLRVFRHLQSTITGWPGGKPAHAKQVGDRPGHRDDIFPKRVIVFSPHPDDDVISMGGTLIRLVDQGHDTHIAYQTSGNIAVFDQDAIRFAEFAGDFCREFQIHAEGLEQLEDHVDEFLRKKRSGQVDSDEIQRIKGLIRRGEAREGARCCGVKDENLHFLNLPFYQTGRVKKAPLSDIDIQITVDLLRKIEPHQIYAAGDLSDPHGTHRVCLSAILQACQECQNDPWFEACAVWLYRGAWQEWAPEDIEMAVPLSPLEVERKRVAIFKHESQKDRALFPGSDLREFWQRAEARNADTAQRYDLLGLAEYAAIEGFVRWDGKSGIEL</sequence>
<dbReference type="InterPro" id="IPR004547">
    <property type="entry name" value="Glucosamine6P_isomerase"/>
</dbReference>
<protein>
    <submittedName>
        <fullName evidence="2">Glucosamine-6-phosphate deaminase 1</fullName>
        <ecNumber evidence="2">3.5.99.6</ecNumber>
    </submittedName>
</protein>
<name>A0A5C6C2B9_9BACT</name>
<dbReference type="Gene3D" id="3.40.50.10320">
    <property type="entry name" value="LmbE-like"/>
    <property type="match status" value="1"/>
</dbReference>
<reference evidence="2 3" key="1">
    <citation type="submission" date="2019-02" db="EMBL/GenBank/DDBJ databases">
        <title>Deep-cultivation of Planctomycetes and their phenomic and genomic characterization uncovers novel biology.</title>
        <authorList>
            <person name="Wiegand S."/>
            <person name="Jogler M."/>
            <person name="Boedeker C."/>
            <person name="Pinto D."/>
            <person name="Vollmers J."/>
            <person name="Rivas-Marin E."/>
            <person name="Kohn T."/>
            <person name="Peeters S.H."/>
            <person name="Heuer A."/>
            <person name="Rast P."/>
            <person name="Oberbeckmann S."/>
            <person name="Bunk B."/>
            <person name="Jeske O."/>
            <person name="Meyerdierks A."/>
            <person name="Storesund J.E."/>
            <person name="Kallscheuer N."/>
            <person name="Luecker S."/>
            <person name="Lage O.M."/>
            <person name="Pohl T."/>
            <person name="Merkel B.J."/>
            <person name="Hornburger P."/>
            <person name="Mueller R.-W."/>
            <person name="Bruemmer F."/>
            <person name="Labrenz M."/>
            <person name="Spormann A.M."/>
            <person name="Op Den Camp H."/>
            <person name="Overmann J."/>
            <person name="Amann R."/>
            <person name="Jetten M.S.M."/>
            <person name="Mascher T."/>
            <person name="Medema M.H."/>
            <person name="Devos D.P."/>
            <person name="Kaster A.-K."/>
            <person name="Ovreas L."/>
            <person name="Rohde M."/>
            <person name="Galperin M.Y."/>
            <person name="Jogler C."/>
        </authorList>
    </citation>
    <scope>NUCLEOTIDE SEQUENCE [LARGE SCALE GENOMIC DNA]</scope>
    <source>
        <strain evidence="2 3">Pla52o</strain>
    </source>
</reference>
<keyword evidence="3" id="KW-1185">Reference proteome</keyword>
<organism evidence="2 3">
    <name type="scientific">Novipirellula galeiformis</name>
    <dbReference type="NCBI Taxonomy" id="2528004"/>
    <lineage>
        <taxon>Bacteria</taxon>
        <taxon>Pseudomonadati</taxon>
        <taxon>Planctomycetota</taxon>
        <taxon>Planctomycetia</taxon>
        <taxon>Pirellulales</taxon>
        <taxon>Pirellulaceae</taxon>
        <taxon>Novipirellula</taxon>
    </lineage>
</organism>
<dbReference type="RefSeq" id="WP_146596974.1">
    <property type="nucleotide sequence ID" value="NZ_SJPT01000010.1"/>
</dbReference>
<dbReference type="GO" id="GO:0006044">
    <property type="term" value="P:N-acetylglucosamine metabolic process"/>
    <property type="evidence" value="ECO:0007669"/>
    <property type="project" value="InterPro"/>
</dbReference>
<evidence type="ECO:0000313" key="3">
    <source>
        <dbReference type="Proteomes" id="UP000316304"/>
    </source>
</evidence>
<dbReference type="Gene3D" id="3.40.50.1360">
    <property type="match status" value="1"/>
</dbReference>
<dbReference type="Proteomes" id="UP000316304">
    <property type="component" value="Unassembled WGS sequence"/>
</dbReference>
<dbReference type="GO" id="GO:0005975">
    <property type="term" value="P:carbohydrate metabolic process"/>
    <property type="evidence" value="ECO:0007669"/>
    <property type="project" value="InterPro"/>
</dbReference>
<dbReference type="InterPro" id="IPR006148">
    <property type="entry name" value="Glc/Gal-6P_isomerase"/>
</dbReference>
<gene>
    <name evidence="2" type="primary">nagB_3</name>
    <name evidence="2" type="ORF">Pla52o_48710</name>
</gene>
<feature type="domain" description="Glucosamine/galactosamine-6-phosphate isomerase" evidence="1">
    <location>
        <begin position="27"/>
        <end position="253"/>
    </location>
</feature>
<dbReference type="InterPro" id="IPR024078">
    <property type="entry name" value="LmbE-like_dom_sf"/>
</dbReference>
<evidence type="ECO:0000313" key="2">
    <source>
        <dbReference type="EMBL" id="TWU17656.1"/>
    </source>
</evidence>
<dbReference type="InterPro" id="IPR052960">
    <property type="entry name" value="GlcN6P_deaminase-like"/>
</dbReference>
<dbReference type="NCBIfam" id="NF002557">
    <property type="entry name" value="PRK02122.1"/>
    <property type="match status" value="1"/>
</dbReference>